<dbReference type="Gene3D" id="3.50.30.10">
    <property type="entry name" value="Phosphohistidine domain"/>
    <property type="match status" value="1"/>
</dbReference>
<dbReference type="Pfam" id="PF02896">
    <property type="entry name" value="PEP-utilizers_C"/>
    <property type="match status" value="1"/>
</dbReference>
<dbReference type="CDD" id="cd00082">
    <property type="entry name" value="HisKA"/>
    <property type="match status" value="1"/>
</dbReference>
<dbReference type="GO" id="GO:0008986">
    <property type="term" value="F:pyruvate, water dikinase activity"/>
    <property type="evidence" value="ECO:0007669"/>
    <property type="project" value="InterPro"/>
</dbReference>
<dbReference type="InterPro" id="IPR015813">
    <property type="entry name" value="Pyrv/PenolPyrv_kinase-like_dom"/>
</dbReference>
<keyword evidence="7" id="KW-0547">Nucleotide-binding</keyword>
<sequence length="816" mass="90045">MDISLKNRLSFKQARLAVLIGFALGTLLSLFQIAIDYASEDASINREIKSLLEIIQNPASRIAYNIDSELAQELTLGLLRSPAVVSARLTDNNDAVLASVERPMATGRYRVFSDWLFGESRQFQEKLHLNHLPDETIGTLYLTVDTFAFGSHFLQRAEITLLNGFVRSLALAGILTILFYATLTKPLVRVIRELSSRDPRNPDQGKITCPPHHEQDEIGVLVATFNRQFETMGSEFSRRRAAEDRLTEHLNELENIVSARTNELKASNIRLRESNEELQIARSTALDMAHARSAFLAHMSHEIRTPLNGLLGMLALSLDSPLSAEQRQQLMIAHDSGKVLVEGRAIGQRIGAGKVRIIKDVSEMDKVQPGDVLVSDMTDPDWEPVMKRASAIVTNRGGRTCHAAIIARELGIPAVVGCGNATQTLQDGQGVTVSCAEGDTGYIFEGELGFDIKTNSVDAMPELPFKIMMNVGNPDRAFDFAQLPNAGVGLARLEFIINRMIGVHPKALLNYSLLPPEIKESVDKRIAGYHDPVGFYVDKLVEGISTLAAAFTPKKVIVRLSDFKSNEYANLIGGKLYEPEEENPMLGFRGASRYISENFRDCFELECRALKRVREEMGLTNVEIMVPFVRTLGEASQVIDLLAANGLKRGENGLRIIMMCELPSNAILAEEFLEYFDGFSIGSNDLTQYLLAVDRNNPRVADLYDYLHPAVLQALQSVVRDAHAEGKPVSICGEMAGDPAAAVLLMAMGFDSLSMNATNLPKVKWMLRQINLSKAKELLAQLMTNDNPQVISSSLQLALKNLGLSRMINPSSVKGH</sequence>
<dbReference type="SUPFAM" id="SSF51621">
    <property type="entry name" value="Phosphoenolpyruvate/pyruvate domain"/>
    <property type="match status" value="1"/>
</dbReference>
<dbReference type="Pfam" id="PF00391">
    <property type="entry name" value="PEP-utilizers"/>
    <property type="match status" value="1"/>
</dbReference>
<evidence type="ECO:0000259" key="11">
    <source>
        <dbReference type="SMART" id="SM00388"/>
    </source>
</evidence>
<dbReference type="GO" id="GO:0046872">
    <property type="term" value="F:metal ion binding"/>
    <property type="evidence" value="ECO:0007669"/>
    <property type="project" value="UniProtKB-KW"/>
</dbReference>
<dbReference type="AlphaFoldDB" id="A0A3M6A8M8"/>
<dbReference type="InterPro" id="IPR036097">
    <property type="entry name" value="HisK_dim/P_sf"/>
</dbReference>
<gene>
    <name evidence="12" type="ORF">ALP16_04360</name>
</gene>
<dbReference type="NCBIfam" id="NF005057">
    <property type="entry name" value="PRK06464.1"/>
    <property type="match status" value="1"/>
</dbReference>
<keyword evidence="6" id="KW-0479">Metal-binding</keyword>
<organism evidence="12 13">
    <name type="scientific">Pseudomonas savastanoi</name>
    <name type="common">Pseudomonas syringae pv. savastanoi</name>
    <dbReference type="NCBI Taxonomy" id="29438"/>
    <lineage>
        <taxon>Bacteria</taxon>
        <taxon>Pseudomonadati</taxon>
        <taxon>Pseudomonadota</taxon>
        <taxon>Gammaproteobacteria</taxon>
        <taxon>Pseudomonadales</taxon>
        <taxon>Pseudomonadaceae</taxon>
        <taxon>Pseudomonas</taxon>
    </lineage>
</organism>
<dbReference type="InterPro" id="IPR023151">
    <property type="entry name" value="PEP_util_CS"/>
</dbReference>
<dbReference type="InterPro" id="IPR008279">
    <property type="entry name" value="PEP-util_enz_mobile_dom"/>
</dbReference>
<dbReference type="GO" id="GO:0000155">
    <property type="term" value="F:phosphorelay sensor kinase activity"/>
    <property type="evidence" value="ECO:0007669"/>
    <property type="project" value="InterPro"/>
</dbReference>
<evidence type="ECO:0000256" key="4">
    <source>
        <dbReference type="ARBA" id="ARBA00012438"/>
    </source>
</evidence>
<evidence type="ECO:0000256" key="9">
    <source>
        <dbReference type="ARBA" id="ARBA00022840"/>
    </source>
</evidence>
<comment type="catalytic activity">
    <reaction evidence="1">
        <text>ATP + protein L-histidine = ADP + protein N-phospho-L-histidine.</text>
        <dbReference type="EC" id="2.7.13.3"/>
    </reaction>
</comment>
<keyword evidence="5" id="KW-0808">Transferase</keyword>
<evidence type="ECO:0000256" key="3">
    <source>
        <dbReference type="ARBA" id="ARBA00007837"/>
    </source>
</evidence>
<evidence type="ECO:0000256" key="5">
    <source>
        <dbReference type="ARBA" id="ARBA00022679"/>
    </source>
</evidence>
<comment type="similarity">
    <text evidence="3">Belongs to the PEP-utilizing enzyme family.</text>
</comment>
<dbReference type="InterPro" id="IPR003661">
    <property type="entry name" value="HisK_dim/P_dom"/>
</dbReference>
<reference evidence="12 13" key="1">
    <citation type="submission" date="2018-08" db="EMBL/GenBank/DDBJ databases">
        <title>Recombination of ecologically and evolutionarily significant loci maintains genetic cohesion in the Pseudomonas syringae species complex.</title>
        <authorList>
            <person name="Dillon M."/>
            <person name="Thakur S."/>
            <person name="Almeida R.N.D."/>
            <person name="Weir B.S."/>
            <person name="Guttman D.S."/>
        </authorList>
    </citation>
    <scope>NUCLEOTIDE SEQUENCE [LARGE SCALE GENOMIC DNA]</scope>
    <source>
        <strain evidence="12 13">ICMP 11897</strain>
    </source>
</reference>
<dbReference type="PROSITE" id="PS00370">
    <property type="entry name" value="PEP_ENZYMES_PHOS_SITE"/>
    <property type="match status" value="1"/>
</dbReference>
<keyword evidence="9" id="KW-0067">ATP-binding</keyword>
<comment type="cofactor">
    <cofactor evidence="2">
        <name>Mg(2+)</name>
        <dbReference type="ChEBI" id="CHEBI:18420"/>
    </cofactor>
</comment>
<dbReference type="PANTHER" id="PTHR43030">
    <property type="entry name" value="PHOSPHOENOLPYRUVATE SYNTHASE"/>
    <property type="match status" value="1"/>
</dbReference>
<dbReference type="EMBL" id="RBUN01000339">
    <property type="protein sequence ID" value="RMV15635.1"/>
    <property type="molecule type" value="Genomic_DNA"/>
</dbReference>
<dbReference type="PANTHER" id="PTHR43030:SF1">
    <property type="entry name" value="PHOSPHOENOLPYRUVATE SYNTHASE"/>
    <property type="match status" value="1"/>
</dbReference>
<dbReference type="Gene3D" id="1.10.287.130">
    <property type="match status" value="1"/>
</dbReference>
<dbReference type="SMART" id="SM00388">
    <property type="entry name" value="HisKA"/>
    <property type="match status" value="1"/>
</dbReference>
<dbReference type="SUPFAM" id="SSF47384">
    <property type="entry name" value="Homodimeric domain of signal transducing histidine kinase"/>
    <property type="match status" value="1"/>
</dbReference>
<evidence type="ECO:0000256" key="8">
    <source>
        <dbReference type="ARBA" id="ARBA00022777"/>
    </source>
</evidence>
<dbReference type="InterPro" id="IPR040442">
    <property type="entry name" value="Pyrv_kinase-like_dom_sf"/>
</dbReference>
<evidence type="ECO:0000313" key="13">
    <source>
        <dbReference type="Proteomes" id="UP000272703"/>
    </source>
</evidence>
<dbReference type="EC" id="2.7.13.3" evidence="4"/>
<comment type="caution">
    <text evidence="12">The sequence shown here is derived from an EMBL/GenBank/DDBJ whole genome shotgun (WGS) entry which is preliminary data.</text>
</comment>
<evidence type="ECO:0000256" key="7">
    <source>
        <dbReference type="ARBA" id="ARBA00022741"/>
    </source>
</evidence>
<dbReference type="GO" id="GO:0005524">
    <property type="term" value="F:ATP binding"/>
    <property type="evidence" value="ECO:0007669"/>
    <property type="project" value="UniProtKB-KW"/>
</dbReference>
<evidence type="ECO:0000256" key="10">
    <source>
        <dbReference type="ARBA" id="ARBA00022842"/>
    </source>
</evidence>
<dbReference type="PRINTS" id="PR01736">
    <property type="entry name" value="PHPHTRNFRASE"/>
</dbReference>
<name>A0A3M6A8M8_PSESS</name>
<dbReference type="PROSITE" id="PS00742">
    <property type="entry name" value="PEP_ENZYMES_2"/>
    <property type="match status" value="1"/>
</dbReference>
<dbReference type="InterPro" id="IPR006319">
    <property type="entry name" value="PEP_synth"/>
</dbReference>
<dbReference type="Proteomes" id="UP000272703">
    <property type="component" value="Unassembled WGS sequence"/>
</dbReference>
<dbReference type="Pfam" id="PF00512">
    <property type="entry name" value="HisKA"/>
    <property type="match status" value="1"/>
</dbReference>
<dbReference type="SUPFAM" id="SSF52009">
    <property type="entry name" value="Phosphohistidine domain"/>
    <property type="match status" value="1"/>
</dbReference>
<feature type="domain" description="Signal transduction histidine kinase dimerisation/phosphoacceptor" evidence="11">
    <location>
        <begin position="291"/>
        <end position="370"/>
    </location>
</feature>
<evidence type="ECO:0000256" key="6">
    <source>
        <dbReference type="ARBA" id="ARBA00022723"/>
    </source>
</evidence>
<dbReference type="FunFam" id="3.50.30.10:FF:000002">
    <property type="entry name" value="Phosphoenolpyruvate synthase"/>
    <property type="match status" value="1"/>
</dbReference>
<dbReference type="InterPro" id="IPR000121">
    <property type="entry name" value="PEP_util_C"/>
</dbReference>
<keyword evidence="12" id="KW-0670">Pyruvate</keyword>
<evidence type="ECO:0000313" key="12">
    <source>
        <dbReference type="EMBL" id="RMV15635.1"/>
    </source>
</evidence>
<evidence type="ECO:0000256" key="2">
    <source>
        <dbReference type="ARBA" id="ARBA00001946"/>
    </source>
</evidence>
<protein>
    <recommendedName>
        <fullName evidence="4">histidine kinase</fullName>
        <ecNumber evidence="4">2.7.13.3</ecNumber>
    </recommendedName>
</protein>
<keyword evidence="8" id="KW-0418">Kinase</keyword>
<evidence type="ECO:0000256" key="1">
    <source>
        <dbReference type="ARBA" id="ARBA00000085"/>
    </source>
</evidence>
<accession>A0A3M6A8M8</accession>
<keyword evidence="10" id="KW-0460">Magnesium</keyword>
<dbReference type="InterPro" id="IPR018274">
    <property type="entry name" value="PEP_util_AS"/>
</dbReference>
<proteinExistence type="inferred from homology"/>
<dbReference type="Gene3D" id="3.20.20.60">
    <property type="entry name" value="Phosphoenolpyruvate-binding domains"/>
    <property type="match status" value="1"/>
</dbReference>
<dbReference type="InterPro" id="IPR036637">
    <property type="entry name" value="Phosphohistidine_dom_sf"/>
</dbReference>